<comment type="caution">
    <text evidence="10">The sequence shown here is derived from an EMBL/GenBank/DDBJ whole genome shotgun (WGS) entry which is preliminary data.</text>
</comment>
<organism evidence="10 11">
    <name type="scientific">Vespula squamosa</name>
    <name type="common">Southern yellow jacket</name>
    <name type="synonym">Wasp</name>
    <dbReference type="NCBI Taxonomy" id="30214"/>
    <lineage>
        <taxon>Eukaryota</taxon>
        <taxon>Metazoa</taxon>
        <taxon>Ecdysozoa</taxon>
        <taxon>Arthropoda</taxon>
        <taxon>Hexapoda</taxon>
        <taxon>Insecta</taxon>
        <taxon>Pterygota</taxon>
        <taxon>Neoptera</taxon>
        <taxon>Endopterygota</taxon>
        <taxon>Hymenoptera</taxon>
        <taxon>Apocrita</taxon>
        <taxon>Aculeata</taxon>
        <taxon>Vespoidea</taxon>
        <taxon>Vespidae</taxon>
        <taxon>Vespinae</taxon>
        <taxon>Vespula</taxon>
    </lineage>
</organism>
<feature type="domain" description="CBS" evidence="9">
    <location>
        <begin position="418"/>
        <end position="475"/>
    </location>
</feature>
<dbReference type="CDD" id="cd01561">
    <property type="entry name" value="CBS_like"/>
    <property type="match status" value="1"/>
</dbReference>
<evidence type="ECO:0000256" key="3">
    <source>
        <dbReference type="ARBA" id="ARBA00007103"/>
    </source>
</evidence>
<dbReference type="SUPFAM" id="SSF53686">
    <property type="entry name" value="Tryptophan synthase beta subunit-like PLP-dependent enzymes"/>
    <property type="match status" value="1"/>
</dbReference>
<comment type="pathway">
    <text evidence="2">Amino-acid biosynthesis; L-cysteine biosynthesis; L-cysteine from L-homocysteine and L-serine: step 1/2.</text>
</comment>
<name>A0ABD2A9F6_VESSQ</name>
<dbReference type="Gene3D" id="3.10.580.10">
    <property type="entry name" value="CBS-domain"/>
    <property type="match status" value="1"/>
</dbReference>
<dbReference type="InterPro" id="IPR046342">
    <property type="entry name" value="CBS_dom_sf"/>
</dbReference>
<gene>
    <name evidence="10" type="ORF">V1478_012895</name>
</gene>
<proteinExistence type="inferred from homology"/>
<dbReference type="GO" id="GO:0030170">
    <property type="term" value="F:pyridoxal phosphate binding"/>
    <property type="evidence" value="ECO:0007669"/>
    <property type="project" value="UniProtKB-ARBA"/>
</dbReference>
<evidence type="ECO:0000256" key="8">
    <source>
        <dbReference type="PROSITE-ProRule" id="PRU00703"/>
    </source>
</evidence>
<comment type="function">
    <text evidence="6">Hydro-lyase catalyzing the first step of the transsulfuration pathway, where the hydroxyl group of L-serine is displaced by L-homocysteine in a beta-replacement reaction to form L-cystathionine, the precursor of L-cysteine. This catabolic route allows the elimination of L-methionine and the toxic metabolite L-homocysteine. Also involved in the production of hydrogen sulfide, a gasotransmitter with signaling and cytoprotective effects on neurons.</text>
</comment>
<evidence type="ECO:0000259" key="9">
    <source>
        <dbReference type="PROSITE" id="PS51371"/>
    </source>
</evidence>
<reference evidence="10 11" key="1">
    <citation type="journal article" date="2024" name="Ann. Entomol. Soc. Am.">
        <title>Genomic analyses of the southern and eastern yellowjacket wasps (Hymenoptera: Vespidae) reveal evolutionary signatures of social life.</title>
        <authorList>
            <person name="Catto M.A."/>
            <person name="Caine P.B."/>
            <person name="Orr S.E."/>
            <person name="Hunt B.G."/>
            <person name="Goodisman M.A.D."/>
        </authorList>
    </citation>
    <scope>NUCLEOTIDE SEQUENCE [LARGE SCALE GENOMIC DNA]</scope>
    <source>
        <strain evidence="10">233</strain>
        <tissue evidence="10">Head and thorax</tissue>
    </source>
</reference>
<dbReference type="Pfam" id="PF00571">
    <property type="entry name" value="CBS"/>
    <property type="match status" value="2"/>
</dbReference>
<dbReference type="PANTHER" id="PTHR10314">
    <property type="entry name" value="CYSTATHIONINE BETA-SYNTHASE"/>
    <property type="match status" value="1"/>
</dbReference>
<dbReference type="AlphaFoldDB" id="A0ABD2A9F6"/>
<evidence type="ECO:0000256" key="1">
    <source>
        <dbReference type="ARBA" id="ARBA00001933"/>
    </source>
</evidence>
<comment type="cofactor">
    <cofactor evidence="1">
        <name>pyridoxal 5'-phosphate</name>
        <dbReference type="ChEBI" id="CHEBI:597326"/>
    </cofactor>
</comment>
<evidence type="ECO:0000313" key="11">
    <source>
        <dbReference type="Proteomes" id="UP001607302"/>
    </source>
</evidence>
<dbReference type="Proteomes" id="UP001607302">
    <property type="component" value="Unassembled WGS sequence"/>
</dbReference>
<evidence type="ECO:0000256" key="5">
    <source>
        <dbReference type="ARBA" id="ARBA00022898"/>
    </source>
</evidence>
<dbReference type="Gene3D" id="3.40.50.1100">
    <property type="match status" value="2"/>
</dbReference>
<dbReference type="Pfam" id="PF00291">
    <property type="entry name" value="PALP"/>
    <property type="match status" value="1"/>
</dbReference>
<dbReference type="InterPro" id="IPR000644">
    <property type="entry name" value="CBS_dom"/>
</dbReference>
<evidence type="ECO:0000256" key="6">
    <source>
        <dbReference type="ARBA" id="ARBA00045425"/>
    </source>
</evidence>
<sequence length="546" mass="60782">MKSRIFIQHVCVMELKRPDRLSHCTWRTNATNTPHTIRKEFSNRDDVLPNILEAIGQTPMVRLNNIPQLHGLEFEIFAKCEFMNPGGSVKDRIAYRMIQDAEEKGILKPGFTIIEPTSGNTGIGLAIAAAVKGYRCIIVMPEKMSNEKVLILRALGAEIIRTPTEAAWNSPESHISISQKLQKEIPNSVILDQYTNSGNPLAHYDQTAMEIWKQCGGKLDYVVIGAGTGGTVSGIGRKLKELHPEITIIAVDPIGSILAFPSELNEHDVSFYEVEGIGYVIYKIHYKFCSLILPSSIHCSTKVISLRYDFLPTVLDRNVVDKWVKVNDRESLNTARMLIKQEGLLCGGSSGAALSAVLKIAKDIPAKKRVVVILPDGIRNYMTKFVCDNWMEIRGFLDIPSLDESNKWWCNYPVSTLSITKPPLLSKTATCQEAIHILKTTNSDQVVVIDNEEEVKGVLTMQILMSKLIFDGIKQTDCVENIMIKHFVKVLSTTTLVKLSLILEHETYAVVVDHINNDALVGIINPSDIVNFISNKDNALQTNGSI</sequence>
<evidence type="ECO:0000256" key="4">
    <source>
        <dbReference type="ARBA" id="ARBA00012041"/>
    </source>
</evidence>
<protein>
    <recommendedName>
        <fullName evidence="4">cystathionine beta-synthase</fullName>
        <ecNumber evidence="4">4.2.1.22</ecNumber>
    </recommendedName>
</protein>
<dbReference type="GO" id="GO:0004122">
    <property type="term" value="F:cystathionine beta-synthase activity"/>
    <property type="evidence" value="ECO:0007669"/>
    <property type="project" value="UniProtKB-EC"/>
</dbReference>
<dbReference type="InterPro" id="IPR001926">
    <property type="entry name" value="TrpB-like_PALP"/>
</dbReference>
<keyword evidence="5" id="KW-0663">Pyridoxal phosphate</keyword>
<dbReference type="InterPro" id="IPR001216">
    <property type="entry name" value="P-phosphate_BS"/>
</dbReference>
<dbReference type="SMART" id="SM00116">
    <property type="entry name" value="CBS"/>
    <property type="match status" value="2"/>
</dbReference>
<dbReference type="InterPro" id="IPR050214">
    <property type="entry name" value="Cys_Synth/Cystath_Beta-Synth"/>
</dbReference>
<evidence type="ECO:0000313" key="10">
    <source>
        <dbReference type="EMBL" id="KAL2717195.1"/>
    </source>
</evidence>
<dbReference type="InterPro" id="IPR036052">
    <property type="entry name" value="TrpB-like_PALP_sf"/>
</dbReference>
<dbReference type="FunFam" id="3.40.50.1100:FF:000003">
    <property type="entry name" value="Cystathionine beta-synthase"/>
    <property type="match status" value="1"/>
</dbReference>
<evidence type="ECO:0000256" key="7">
    <source>
        <dbReference type="ARBA" id="ARBA00047490"/>
    </source>
</evidence>
<comment type="similarity">
    <text evidence="3">Belongs to the cysteine synthase/cystathionine beta-synthase family.</text>
</comment>
<accession>A0ABD2A9F6</accession>
<comment type="catalytic activity">
    <reaction evidence="7">
        <text>L-homocysteine + L-serine = L,L-cystathionine + H2O</text>
        <dbReference type="Rhea" id="RHEA:10112"/>
        <dbReference type="ChEBI" id="CHEBI:15377"/>
        <dbReference type="ChEBI" id="CHEBI:33384"/>
        <dbReference type="ChEBI" id="CHEBI:58161"/>
        <dbReference type="ChEBI" id="CHEBI:58199"/>
        <dbReference type="EC" id="4.2.1.22"/>
    </reaction>
</comment>
<keyword evidence="8" id="KW-0129">CBS domain</keyword>
<dbReference type="FunFam" id="3.40.50.1100:FF:000118">
    <property type="entry name" value="Related to CYS4-cystathionine beta-synthase"/>
    <property type="match status" value="1"/>
</dbReference>
<dbReference type="PROSITE" id="PS51371">
    <property type="entry name" value="CBS"/>
    <property type="match status" value="1"/>
</dbReference>
<dbReference type="EC" id="4.2.1.22" evidence="4"/>
<dbReference type="EMBL" id="JAUDFV010000153">
    <property type="protein sequence ID" value="KAL2717195.1"/>
    <property type="molecule type" value="Genomic_DNA"/>
</dbReference>
<dbReference type="GO" id="GO:0019344">
    <property type="term" value="P:cysteine biosynthetic process"/>
    <property type="evidence" value="ECO:0007669"/>
    <property type="project" value="UniProtKB-ARBA"/>
</dbReference>
<dbReference type="PROSITE" id="PS00901">
    <property type="entry name" value="CYS_SYNTHASE"/>
    <property type="match status" value="1"/>
</dbReference>
<dbReference type="SUPFAM" id="SSF54631">
    <property type="entry name" value="CBS-domain pair"/>
    <property type="match status" value="1"/>
</dbReference>
<keyword evidence="11" id="KW-1185">Reference proteome</keyword>
<evidence type="ECO:0000256" key="2">
    <source>
        <dbReference type="ARBA" id="ARBA00005003"/>
    </source>
</evidence>